<accession>A0A097QVE8</accession>
<keyword evidence="1" id="KW-0472">Membrane</keyword>
<evidence type="ECO:0000313" key="3">
    <source>
        <dbReference type="Proteomes" id="UP000029980"/>
    </source>
</evidence>
<protein>
    <submittedName>
        <fullName evidence="2">Uncharacterized protein</fullName>
    </submittedName>
</protein>
<evidence type="ECO:0000313" key="2">
    <source>
        <dbReference type="EMBL" id="AIU70443.1"/>
    </source>
</evidence>
<dbReference type="OrthoDB" id="102023at2157"/>
<dbReference type="HOGENOM" id="CLU_2067929_0_0_2"/>
<sequence>MDTEEYVLVLGLLLIVAFLLYPSEAISGTFCEGSSGELGGYSVGVQNGFLRVYHRGEEALVAKGDRVLLKRENVEYSYSENCYRLVVKEKPEEALYIFVLGVVLIGVAFYYMLFLKYR</sequence>
<evidence type="ECO:0000256" key="1">
    <source>
        <dbReference type="SAM" id="Phobius"/>
    </source>
</evidence>
<dbReference type="GeneID" id="25153553"/>
<dbReference type="KEGG" id="teu:TEU_08920"/>
<dbReference type="Proteomes" id="UP000029980">
    <property type="component" value="Chromosome"/>
</dbReference>
<dbReference type="RefSeq" id="WP_050003409.1">
    <property type="nucleotide sequence ID" value="NZ_CP008887.1"/>
</dbReference>
<name>A0A097QVE8_9EURY</name>
<reference evidence="2 3" key="1">
    <citation type="journal article" date="2015" name="Int. J. Syst. Evol. Microbiol.">
        <title>Thermococcus eurythermalis sp. nov., a conditional piezophilic hyperthermophilic archaeon with a wide temperature range isolated from an oil-immersed chimney in the Guaymas Basin.</title>
        <authorList>
            <person name="Zhao W."/>
            <person name="Zeng X."/>
            <person name="Xiao X."/>
        </authorList>
    </citation>
    <scope>NUCLEOTIDE SEQUENCE [LARGE SCALE GENOMIC DNA]</scope>
    <source>
        <strain evidence="2 3">A501</strain>
    </source>
</reference>
<gene>
    <name evidence="2" type="ORF">TEU_08920</name>
</gene>
<proteinExistence type="predicted"/>
<dbReference type="EMBL" id="CP008887">
    <property type="protein sequence ID" value="AIU70443.1"/>
    <property type="molecule type" value="Genomic_DNA"/>
</dbReference>
<keyword evidence="1" id="KW-1133">Transmembrane helix</keyword>
<keyword evidence="3" id="KW-1185">Reference proteome</keyword>
<dbReference type="AlphaFoldDB" id="A0A097QVE8"/>
<feature type="transmembrane region" description="Helical" evidence="1">
    <location>
        <begin position="94"/>
        <end position="115"/>
    </location>
</feature>
<organism evidence="2 3">
    <name type="scientific">Thermococcus eurythermalis</name>
    <dbReference type="NCBI Taxonomy" id="1505907"/>
    <lineage>
        <taxon>Archaea</taxon>
        <taxon>Methanobacteriati</taxon>
        <taxon>Methanobacteriota</taxon>
        <taxon>Thermococci</taxon>
        <taxon>Thermococcales</taxon>
        <taxon>Thermococcaceae</taxon>
        <taxon>Thermococcus</taxon>
    </lineage>
</organism>
<keyword evidence="1" id="KW-0812">Transmembrane</keyword>